<keyword evidence="2" id="KW-1185">Reference proteome</keyword>
<accession>A0A0D2A664</accession>
<dbReference type="GeneID" id="27363892"/>
<dbReference type="HOGENOM" id="CLU_1677898_0_0_1"/>
<evidence type="ECO:0000313" key="2">
    <source>
        <dbReference type="Proteomes" id="UP000053342"/>
    </source>
</evidence>
<organism evidence="1 2">
    <name type="scientific">Exophiala oligosperma</name>
    <dbReference type="NCBI Taxonomy" id="215243"/>
    <lineage>
        <taxon>Eukaryota</taxon>
        <taxon>Fungi</taxon>
        <taxon>Dikarya</taxon>
        <taxon>Ascomycota</taxon>
        <taxon>Pezizomycotina</taxon>
        <taxon>Eurotiomycetes</taxon>
        <taxon>Chaetothyriomycetidae</taxon>
        <taxon>Chaetothyriales</taxon>
        <taxon>Herpotrichiellaceae</taxon>
        <taxon>Exophiala</taxon>
    </lineage>
</organism>
<dbReference type="Proteomes" id="UP000053342">
    <property type="component" value="Unassembled WGS sequence"/>
</dbReference>
<protein>
    <submittedName>
        <fullName evidence="1">Uncharacterized protein</fullName>
    </submittedName>
</protein>
<dbReference type="RefSeq" id="XP_016256072.1">
    <property type="nucleotide sequence ID" value="XM_016413553.1"/>
</dbReference>
<reference evidence="1 2" key="1">
    <citation type="submission" date="2015-01" db="EMBL/GenBank/DDBJ databases">
        <title>The Genome Sequence of Exophiala oligosperma CBS72588.</title>
        <authorList>
            <consortium name="The Broad Institute Genomics Platform"/>
            <person name="Cuomo C."/>
            <person name="de Hoog S."/>
            <person name="Gorbushina A."/>
            <person name="Stielow B."/>
            <person name="Teixiera M."/>
            <person name="Abouelleil A."/>
            <person name="Chapman S.B."/>
            <person name="Priest M."/>
            <person name="Young S.K."/>
            <person name="Wortman J."/>
            <person name="Nusbaum C."/>
            <person name="Birren B."/>
        </authorList>
    </citation>
    <scope>NUCLEOTIDE SEQUENCE [LARGE SCALE GENOMIC DNA]</scope>
    <source>
        <strain evidence="1 2">CBS 72588</strain>
    </source>
</reference>
<sequence>MRYDFDLGYLLENMPWFLQLPLLEEMNVWINARSLATLIPRTNNTGLGEGRNGYCSRHKGYIGKSQVFHEMAEFRDGVADLLDGGPHLAFRFHMTQKALLRTHDRVTRDHPSLRARHHEDFEKRPTFKACIDGLKDYYAVFVIPWHITDLKLVHGSL</sequence>
<dbReference type="VEuPathDB" id="FungiDB:PV06_11818"/>
<name>A0A0D2A664_9EURO</name>
<dbReference type="OrthoDB" id="3830579at2759"/>
<evidence type="ECO:0000313" key="1">
    <source>
        <dbReference type="EMBL" id="KIW35856.1"/>
    </source>
</evidence>
<gene>
    <name evidence="1" type="ORF">PV06_11818</name>
</gene>
<dbReference type="EMBL" id="KN847400">
    <property type="protein sequence ID" value="KIW35856.1"/>
    <property type="molecule type" value="Genomic_DNA"/>
</dbReference>
<dbReference type="AlphaFoldDB" id="A0A0D2A664"/>
<proteinExistence type="predicted"/>